<dbReference type="Proteomes" id="UP000299102">
    <property type="component" value="Unassembled WGS sequence"/>
</dbReference>
<proteinExistence type="predicted"/>
<reference evidence="1 2" key="1">
    <citation type="journal article" date="2019" name="Commun. Biol.">
        <title>The bagworm genome reveals a unique fibroin gene that provides high tensile strength.</title>
        <authorList>
            <person name="Kono N."/>
            <person name="Nakamura H."/>
            <person name="Ohtoshi R."/>
            <person name="Tomita M."/>
            <person name="Numata K."/>
            <person name="Arakawa K."/>
        </authorList>
    </citation>
    <scope>NUCLEOTIDE SEQUENCE [LARGE SCALE GENOMIC DNA]</scope>
</reference>
<name>A0A4C1TAA2_EUMVA</name>
<protein>
    <submittedName>
        <fullName evidence="1">Uncharacterized protein</fullName>
    </submittedName>
</protein>
<dbReference type="AlphaFoldDB" id="A0A4C1TAA2"/>
<dbReference type="EMBL" id="BGZK01000041">
    <property type="protein sequence ID" value="GBP10500.1"/>
    <property type="molecule type" value="Genomic_DNA"/>
</dbReference>
<gene>
    <name evidence="1" type="ORF">EVAR_76356_1</name>
</gene>
<evidence type="ECO:0000313" key="1">
    <source>
        <dbReference type="EMBL" id="GBP10500.1"/>
    </source>
</evidence>
<sequence length="225" mass="25361">MLFDGGNVLFALDGPFHLPFLILLRICSGFPFKTYKILREHLRAAVIGMLREDYGASSNIPFRERWPLPGAFLFNKGAVRARSLEYFVVGSSRFARVLYVFTEFWFEAKSLPPAPHTVLLMIMKNFSNFNGWERNLRLGSTNGFNDSKSDHCFRAQIVIEAFCLATDPLRFLSVLIAPLLGLDLRRSTRPNAGRGLPAAVVTVLMMTSKTDGLTCSLRHNTRDLV</sequence>
<accession>A0A4C1TAA2</accession>
<organism evidence="1 2">
    <name type="scientific">Eumeta variegata</name>
    <name type="common">Bagworm moth</name>
    <name type="synonym">Eumeta japonica</name>
    <dbReference type="NCBI Taxonomy" id="151549"/>
    <lineage>
        <taxon>Eukaryota</taxon>
        <taxon>Metazoa</taxon>
        <taxon>Ecdysozoa</taxon>
        <taxon>Arthropoda</taxon>
        <taxon>Hexapoda</taxon>
        <taxon>Insecta</taxon>
        <taxon>Pterygota</taxon>
        <taxon>Neoptera</taxon>
        <taxon>Endopterygota</taxon>
        <taxon>Lepidoptera</taxon>
        <taxon>Glossata</taxon>
        <taxon>Ditrysia</taxon>
        <taxon>Tineoidea</taxon>
        <taxon>Psychidae</taxon>
        <taxon>Oiketicinae</taxon>
        <taxon>Eumeta</taxon>
    </lineage>
</organism>
<keyword evidence="2" id="KW-1185">Reference proteome</keyword>
<comment type="caution">
    <text evidence="1">The sequence shown here is derived from an EMBL/GenBank/DDBJ whole genome shotgun (WGS) entry which is preliminary data.</text>
</comment>
<evidence type="ECO:0000313" key="2">
    <source>
        <dbReference type="Proteomes" id="UP000299102"/>
    </source>
</evidence>